<comment type="caution">
    <text evidence="10">The sequence shown here is derived from an EMBL/GenBank/DDBJ whole genome shotgun (WGS) entry which is preliminary data.</text>
</comment>
<dbReference type="GO" id="GO:0015188">
    <property type="term" value="F:L-isoleucine transmembrane transporter activity"/>
    <property type="evidence" value="ECO:0007669"/>
    <property type="project" value="TreeGrafter"/>
</dbReference>
<keyword evidence="6 9" id="KW-0029">Amino-acid transport</keyword>
<dbReference type="Proteomes" id="UP000014113">
    <property type="component" value="Unassembled WGS sequence"/>
</dbReference>
<feature type="transmembrane region" description="Helical" evidence="9">
    <location>
        <begin position="12"/>
        <end position="29"/>
    </location>
</feature>
<accession>S1NS47</accession>
<dbReference type="NCBIfam" id="TIGR00796">
    <property type="entry name" value="livcs"/>
    <property type="match status" value="1"/>
</dbReference>
<keyword evidence="11" id="KW-1185">Reference proteome</keyword>
<dbReference type="PATRIC" id="fig|1121865.3.peg.2244"/>
<comment type="similarity">
    <text evidence="2 9">Belongs to the branched chain amino acid transporter family.</text>
</comment>
<dbReference type="GO" id="GO:0005304">
    <property type="term" value="F:L-valine transmembrane transporter activity"/>
    <property type="evidence" value="ECO:0007669"/>
    <property type="project" value="TreeGrafter"/>
</dbReference>
<dbReference type="GO" id="GO:0015190">
    <property type="term" value="F:L-leucine transmembrane transporter activity"/>
    <property type="evidence" value="ECO:0007669"/>
    <property type="project" value="TreeGrafter"/>
</dbReference>
<protein>
    <recommendedName>
        <fullName evidence="9">Branched-chain amino acid transport system carrier protein</fullName>
    </recommendedName>
</protein>
<evidence type="ECO:0000256" key="6">
    <source>
        <dbReference type="ARBA" id="ARBA00022970"/>
    </source>
</evidence>
<evidence type="ECO:0000256" key="8">
    <source>
        <dbReference type="ARBA" id="ARBA00023136"/>
    </source>
</evidence>
<evidence type="ECO:0000256" key="7">
    <source>
        <dbReference type="ARBA" id="ARBA00022989"/>
    </source>
</evidence>
<dbReference type="GO" id="GO:0015818">
    <property type="term" value="P:isoleucine transport"/>
    <property type="evidence" value="ECO:0007669"/>
    <property type="project" value="TreeGrafter"/>
</dbReference>
<feature type="transmembrane region" description="Helical" evidence="9">
    <location>
        <begin position="239"/>
        <end position="264"/>
    </location>
</feature>
<feature type="transmembrane region" description="Helical" evidence="9">
    <location>
        <begin position="153"/>
        <end position="171"/>
    </location>
</feature>
<evidence type="ECO:0000256" key="2">
    <source>
        <dbReference type="ARBA" id="ARBA00008540"/>
    </source>
</evidence>
<feature type="transmembrane region" description="Helical" evidence="9">
    <location>
        <begin position="323"/>
        <end position="345"/>
    </location>
</feature>
<keyword evidence="4" id="KW-1003">Cell membrane</keyword>
<feature type="transmembrane region" description="Helical" evidence="9">
    <location>
        <begin position="123"/>
        <end position="141"/>
    </location>
</feature>
<comment type="subcellular location">
    <subcellularLocation>
        <location evidence="1 9">Cell membrane</location>
        <topology evidence="1 9">Multi-pass membrane protein</topology>
    </subcellularLocation>
</comment>
<dbReference type="Pfam" id="PF05525">
    <property type="entry name" value="Branch_AA_trans"/>
    <property type="match status" value="1"/>
</dbReference>
<dbReference type="AlphaFoldDB" id="S1NS47"/>
<dbReference type="EMBL" id="ASWJ01000007">
    <property type="protein sequence ID" value="EOW83719.1"/>
    <property type="molecule type" value="Genomic_DNA"/>
</dbReference>
<evidence type="ECO:0000313" key="10">
    <source>
        <dbReference type="EMBL" id="EOW83719.1"/>
    </source>
</evidence>
<dbReference type="OrthoDB" id="9783920at2"/>
<feature type="transmembrane region" description="Helical" evidence="9">
    <location>
        <begin position="199"/>
        <end position="218"/>
    </location>
</feature>
<gene>
    <name evidence="10" type="ORF">I568_01520</name>
</gene>
<feature type="transmembrane region" description="Helical" evidence="9">
    <location>
        <begin position="375"/>
        <end position="394"/>
    </location>
</feature>
<dbReference type="PANTHER" id="PTHR30588">
    <property type="entry name" value="BRANCHED-CHAIN AMINO ACID TRANSPORT SYSTEM 2 CARRIER PROTEIN"/>
    <property type="match status" value="1"/>
</dbReference>
<feature type="transmembrane region" description="Helical" evidence="9">
    <location>
        <begin position="84"/>
        <end position="103"/>
    </location>
</feature>
<keyword evidence="3 9" id="KW-0813">Transport</keyword>
<evidence type="ECO:0000256" key="5">
    <source>
        <dbReference type="ARBA" id="ARBA00022692"/>
    </source>
</evidence>
<organism evidence="10 11">
    <name type="scientific">Enterococcus columbae DSM 7374 = ATCC 51263</name>
    <dbReference type="NCBI Taxonomy" id="1121865"/>
    <lineage>
        <taxon>Bacteria</taxon>
        <taxon>Bacillati</taxon>
        <taxon>Bacillota</taxon>
        <taxon>Bacilli</taxon>
        <taxon>Lactobacillales</taxon>
        <taxon>Enterococcaceae</taxon>
        <taxon>Enterococcus</taxon>
    </lineage>
</organism>
<feature type="transmembrane region" description="Helical" evidence="9">
    <location>
        <begin position="41"/>
        <end position="63"/>
    </location>
</feature>
<dbReference type="RefSeq" id="WP_016184391.1">
    <property type="nucleotide sequence ID" value="NZ_JXKI01000045.1"/>
</dbReference>
<evidence type="ECO:0000256" key="9">
    <source>
        <dbReference type="RuleBase" id="RU362122"/>
    </source>
</evidence>
<sequence length="449" mass="48689">MEKKLTGKDYLYIGSMLFGLFFGAGNLIFPVHMGQEAGANVWPAIIGFLITGIGLPFLGIIAIGISGENGLFDLASRVNRGYGYFFTVLLYLVIGPFFALPRLAATSFEIGLTPFIPDSQTTLALAIFSIAFFFLAWWFSRNPSKLLDYVGKFLNPLFLLLLAILIIMAFVKPMAGIQEIAVQKAYQGNAFFVGFQNGYNTLDVLASLAFGIIVVNTLKTRGVTKKSTITTDMFKSGAVSILLMGIIYSFLSLMGTMSVGQFAISANGGIALAQIAHYYLGTAGSIILALIVIVACLKTSIGLITAFSETFAELFPQLSYRKLIAVVAILPCIFANVGLTSIIAYSIPVLMFLYPLAMILVFLGVCGPLFKNHSIVYQVVTIFTFIPALIDGINNSPLKETDFAKGIISFGKNYLPFFNLGMGWVVPALIGFILGLILFAIKRNKKQVA</sequence>
<feature type="transmembrane region" description="Helical" evidence="9">
    <location>
        <begin position="414"/>
        <end position="441"/>
    </location>
</feature>
<evidence type="ECO:0000256" key="3">
    <source>
        <dbReference type="ARBA" id="ARBA00022448"/>
    </source>
</evidence>
<keyword evidence="7 9" id="KW-1133">Transmembrane helix</keyword>
<dbReference type="eggNOG" id="COG1114">
    <property type="taxonomic scope" value="Bacteria"/>
</dbReference>
<reference evidence="10 11" key="1">
    <citation type="submission" date="2013-03" db="EMBL/GenBank/DDBJ databases">
        <title>The Genome Sequence of Enterococcus columbae ATCC_51263 (PacBio/Illumina hybrid assembly).</title>
        <authorList>
            <consortium name="The Broad Institute Genomics Platform"/>
            <consortium name="The Broad Institute Genome Sequencing Center for Infectious Disease"/>
            <person name="Earl A."/>
            <person name="Russ C."/>
            <person name="Gilmore M."/>
            <person name="Surin D."/>
            <person name="Walker B."/>
            <person name="Young S."/>
            <person name="Zeng Q."/>
            <person name="Gargeya S."/>
            <person name="Fitzgerald M."/>
            <person name="Haas B."/>
            <person name="Abouelleil A."/>
            <person name="Allen A.W."/>
            <person name="Alvarado L."/>
            <person name="Arachchi H.M."/>
            <person name="Berlin A.M."/>
            <person name="Chapman S.B."/>
            <person name="Gainer-Dewar J."/>
            <person name="Goldberg J."/>
            <person name="Griggs A."/>
            <person name="Gujja S."/>
            <person name="Hansen M."/>
            <person name="Howarth C."/>
            <person name="Imamovic A."/>
            <person name="Ireland A."/>
            <person name="Larimer J."/>
            <person name="McCowan C."/>
            <person name="Murphy C."/>
            <person name="Pearson M."/>
            <person name="Poon T.W."/>
            <person name="Priest M."/>
            <person name="Roberts A."/>
            <person name="Saif S."/>
            <person name="Shea T."/>
            <person name="Sisk P."/>
            <person name="Sykes S."/>
            <person name="Wortman J."/>
            <person name="Nusbaum C."/>
            <person name="Birren B."/>
        </authorList>
    </citation>
    <scope>NUCLEOTIDE SEQUENCE [LARGE SCALE GENOMIC DNA]</scope>
    <source>
        <strain evidence="10 11">ATCC 51263</strain>
    </source>
</reference>
<dbReference type="InterPro" id="IPR004685">
    <property type="entry name" value="Brnchd-chn_aa_trnsp_Livcs"/>
</dbReference>
<keyword evidence="8 9" id="KW-0472">Membrane</keyword>
<dbReference type="GO" id="GO:0005886">
    <property type="term" value="C:plasma membrane"/>
    <property type="evidence" value="ECO:0007669"/>
    <property type="project" value="UniProtKB-SubCell"/>
</dbReference>
<feature type="transmembrane region" description="Helical" evidence="9">
    <location>
        <begin position="276"/>
        <end position="297"/>
    </location>
</feature>
<keyword evidence="5 9" id="KW-0812">Transmembrane</keyword>
<dbReference type="PANTHER" id="PTHR30588:SF0">
    <property type="entry name" value="BRANCHED-CHAIN AMINO ACID PERMEASE BRNQ"/>
    <property type="match status" value="1"/>
</dbReference>
<comment type="function">
    <text evidence="9">Component of the transport system for branched-chain amino acids.</text>
</comment>
<evidence type="ECO:0000256" key="4">
    <source>
        <dbReference type="ARBA" id="ARBA00022475"/>
    </source>
</evidence>
<dbReference type="GO" id="GO:0015820">
    <property type="term" value="P:L-leucine transport"/>
    <property type="evidence" value="ECO:0007669"/>
    <property type="project" value="TreeGrafter"/>
</dbReference>
<evidence type="ECO:0000313" key="11">
    <source>
        <dbReference type="Proteomes" id="UP000014113"/>
    </source>
</evidence>
<name>S1NS47_9ENTE</name>
<dbReference type="STRING" id="1121865.OMW_02309"/>
<feature type="transmembrane region" description="Helical" evidence="9">
    <location>
        <begin position="351"/>
        <end position="370"/>
    </location>
</feature>
<evidence type="ECO:0000256" key="1">
    <source>
        <dbReference type="ARBA" id="ARBA00004651"/>
    </source>
</evidence>
<proteinExistence type="inferred from homology"/>